<reference evidence="1" key="2">
    <citation type="submission" date="2015-07" db="EMBL/GenBank/DDBJ databases">
        <title>Plasmids, circular viruses and viroids from rat gut.</title>
        <authorList>
            <person name="Jorgensen T.J."/>
            <person name="Hansen M.A."/>
            <person name="Xu Z."/>
            <person name="Tabak M.A."/>
            <person name="Sorensen S.J."/>
            <person name="Hansen L.H."/>
        </authorList>
    </citation>
    <scope>NUCLEOTIDE SEQUENCE</scope>
    <source>
        <strain evidence="1">RGFK0787</strain>
    </source>
</reference>
<organism evidence="1">
    <name type="scientific">uncultured prokaryote</name>
    <dbReference type="NCBI Taxonomy" id="198431"/>
    <lineage>
        <taxon>unclassified sequences</taxon>
        <taxon>environmental samples</taxon>
    </lineage>
</organism>
<protein>
    <submittedName>
        <fullName evidence="1">Uncharacterized protein</fullName>
    </submittedName>
</protein>
<dbReference type="AlphaFoldDB" id="A0A0H5Q1U5"/>
<proteinExistence type="predicted"/>
<reference evidence="1" key="1">
    <citation type="submission" date="2015-06" db="EMBL/GenBank/DDBJ databases">
        <authorList>
            <person name="Joergensen T."/>
        </authorList>
    </citation>
    <scope>NUCLEOTIDE SEQUENCE</scope>
    <source>
        <strain evidence="1">RGFK0787</strain>
    </source>
</reference>
<dbReference type="EMBL" id="LN853396">
    <property type="protein sequence ID" value="CRY95838.1"/>
    <property type="molecule type" value="Genomic_DNA"/>
</dbReference>
<evidence type="ECO:0000313" key="1">
    <source>
        <dbReference type="EMBL" id="CRY95838.1"/>
    </source>
</evidence>
<name>A0A0H5Q1U5_9ZZZZ</name>
<sequence length="119" mass="13217">MGPENSGGPVVAYLDGQPVEIGQTLPEITPDYSAGGVWVEDAAEAMATVSKAWADVSITMEVAAEGLRAFMYSLELGMAVHLARIFEPDLARRYIHTKKKRTRKKYEKRIMAWFQEVLG</sequence>
<accession>A0A0H5Q1U5</accession>